<dbReference type="InterPro" id="IPR035654">
    <property type="entry name" value="LepA_IV"/>
</dbReference>
<dbReference type="InterPro" id="IPR027417">
    <property type="entry name" value="P-loop_NTPase"/>
</dbReference>
<evidence type="ECO:0000256" key="11">
    <source>
        <dbReference type="ARBA" id="ARBA00066744"/>
    </source>
</evidence>
<dbReference type="InterPro" id="IPR005225">
    <property type="entry name" value="Small_GTP-bd"/>
</dbReference>
<dbReference type="Gene3D" id="3.30.70.240">
    <property type="match status" value="1"/>
</dbReference>
<dbReference type="PRINTS" id="PR00315">
    <property type="entry name" value="ELONGATNFCT"/>
</dbReference>
<dbReference type="Pfam" id="PF14492">
    <property type="entry name" value="EFG_III"/>
    <property type="match status" value="1"/>
</dbReference>
<dbReference type="CDD" id="cd03699">
    <property type="entry name" value="EF4_II"/>
    <property type="match status" value="1"/>
</dbReference>
<dbReference type="InterPro" id="IPR000795">
    <property type="entry name" value="T_Tr_GTP-bd_dom"/>
</dbReference>
<dbReference type="NCBIfam" id="TIGR00231">
    <property type="entry name" value="small_GTP"/>
    <property type="match status" value="1"/>
</dbReference>
<dbReference type="InterPro" id="IPR041095">
    <property type="entry name" value="EFG_II"/>
</dbReference>
<dbReference type="Pfam" id="PF00679">
    <property type="entry name" value="EFG_C"/>
    <property type="match status" value="1"/>
</dbReference>
<keyword evidence="2 12" id="KW-1003">Cell membrane</keyword>
<comment type="subcellular location">
    <subcellularLocation>
        <location evidence="12">Cell membrane</location>
        <topology evidence="12">Peripheral membrane protein</topology>
        <orientation evidence="12">Cytoplasmic side</orientation>
    </subcellularLocation>
</comment>
<feature type="domain" description="Tr-type G" evidence="13">
    <location>
        <begin position="1"/>
        <end position="178"/>
    </location>
</feature>
<dbReference type="HAMAP" id="MF_00071">
    <property type="entry name" value="LepA"/>
    <property type="match status" value="1"/>
</dbReference>
<dbReference type="FunFam" id="3.40.50.300:FF:000078">
    <property type="entry name" value="Elongation factor 4"/>
    <property type="match status" value="1"/>
</dbReference>
<dbReference type="GO" id="GO:0043022">
    <property type="term" value="F:ribosome binding"/>
    <property type="evidence" value="ECO:0007669"/>
    <property type="project" value="UniProtKB-UniRule"/>
</dbReference>
<dbReference type="AlphaFoldDB" id="A0A1G1XA51"/>
<dbReference type="GO" id="GO:0005525">
    <property type="term" value="F:GTP binding"/>
    <property type="evidence" value="ECO:0007669"/>
    <property type="project" value="UniProtKB-UniRule"/>
</dbReference>
<evidence type="ECO:0000256" key="6">
    <source>
        <dbReference type="ARBA" id="ARBA00023134"/>
    </source>
</evidence>
<keyword evidence="7 12" id="KW-0472">Membrane</keyword>
<dbReference type="GO" id="GO:0005886">
    <property type="term" value="C:plasma membrane"/>
    <property type="evidence" value="ECO:0007669"/>
    <property type="project" value="UniProtKB-SubCell"/>
</dbReference>
<evidence type="ECO:0000256" key="5">
    <source>
        <dbReference type="ARBA" id="ARBA00022917"/>
    </source>
</evidence>
<comment type="function">
    <text evidence="9 12">Required for accurate and efficient protein synthesis under certain stress conditions. May act as a fidelity factor of the translation reaction, by catalyzing a one-codon backward translocation of tRNAs on improperly translocated ribosomes. Back-translocation proceeds from a post-translocation (POST) complex to a pre-translocation (PRE) complex, thus giving elongation factor G a second chance to translocate the tRNAs correctly. Binds to ribosomes in a GTP-dependent manner.</text>
</comment>
<dbReference type="PANTHER" id="PTHR43512:SF4">
    <property type="entry name" value="TRANSLATION FACTOR GUF1 HOMOLOG, CHLOROPLASTIC"/>
    <property type="match status" value="1"/>
</dbReference>
<dbReference type="CDD" id="cd16260">
    <property type="entry name" value="EF4_III"/>
    <property type="match status" value="1"/>
</dbReference>
<dbReference type="FunFam" id="3.30.70.2570:FF:000001">
    <property type="entry name" value="Translation factor GUF1, mitochondrial"/>
    <property type="match status" value="1"/>
</dbReference>
<dbReference type="PROSITE" id="PS00301">
    <property type="entry name" value="G_TR_1"/>
    <property type="match status" value="1"/>
</dbReference>
<evidence type="ECO:0000313" key="14">
    <source>
        <dbReference type="EMBL" id="OGY36945.1"/>
    </source>
</evidence>
<dbReference type="Gene3D" id="3.40.50.300">
    <property type="entry name" value="P-loop containing nucleotide triphosphate hydrolases"/>
    <property type="match status" value="1"/>
</dbReference>
<evidence type="ECO:0000256" key="4">
    <source>
        <dbReference type="ARBA" id="ARBA00022801"/>
    </source>
</evidence>
<dbReference type="GO" id="GO:0003924">
    <property type="term" value="F:GTPase activity"/>
    <property type="evidence" value="ECO:0007669"/>
    <property type="project" value="UniProtKB-UniRule"/>
</dbReference>
<name>A0A1G1XA51_9BACT</name>
<dbReference type="CDD" id="cd01890">
    <property type="entry name" value="LepA"/>
    <property type="match status" value="1"/>
</dbReference>
<keyword evidence="6 12" id="KW-0342">GTP-binding</keyword>
<evidence type="ECO:0000256" key="8">
    <source>
        <dbReference type="ARBA" id="ARBA00050293"/>
    </source>
</evidence>
<dbReference type="SUPFAM" id="SSF50447">
    <property type="entry name" value="Translation proteins"/>
    <property type="match status" value="1"/>
</dbReference>
<dbReference type="Gene3D" id="3.30.70.870">
    <property type="entry name" value="Elongation Factor G (Translational Gtpase), domain 3"/>
    <property type="match status" value="1"/>
</dbReference>
<dbReference type="NCBIfam" id="TIGR01393">
    <property type="entry name" value="lepA"/>
    <property type="match status" value="1"/>
</dbReference>
<evidence type="ECO:0000256" key="1">
    <source>
        <dbReference type="ARBA" id="ARBA00005454"/>
    </source>
</evidence>
<reference evidence="14 15" key="1">
    <citation type="journal article" date="2016" name="Nat. Commun.">
        <title>Thousands of microbial genomes shed light on interconnected biogeochemical processes in an aquifer system.</title>
        <authorList>
            <person name="Anantharaman K."/>
            <person name="Brown C.T."/>
            <person name="Hug L.A."/>
            <person name="Sharon I."/>
            <person name="Castelle C.J."/>
            <person name="Probst A.J."/>
            <person name="Thomas B.C."/>
            <person name="Singh A."/>
            <person name="Wilkins M.J."/>
            <person name="Karaoz U."/>
            <person name="Brodie E.L."/>
            <person name="Williams K.H."/>
            <person name="Hubbard S.S."/>
            <person name="Banfield J.F."/>
        </authorList>
    </citation>
    <scope>NUCLEOTIDE SEQUENCE [LARGE SCALE GENOMIC DNA]</scope>
</reference>
<sequence>MEIRNFCIIAHIDHGKSTLADRMLELTHTVEMRDMQAQLLDSMELEREKGITIKLQPVRMEYKEYILNLIDTPGHVDFQYEVSRSLKAVEGAILLVDATQGVQAQTVSNVYFALEQNLEIIPVINKIDLPAADVESVTKEIVNLLGVDEKDILHISAKTGQGVIELLDRVCEKVPSAKVMSAQPASPAGESLRALIFDSVYDDYKGVVAYVRVVEGEVKQGESITFLGTDVDDRVVEVGVFKPQFTAKKSLSAGEIGYIATGLKDIRQARVGDTMTKTEQKHLVTPLPGYAIPQPKVFAGLYPVDGSQFHVLREAMSKLQLNDASLSVHMERSHALGQGFRCGFLGMLHLEIIQERLRREFGLNMVVTTPSVLYHVKLTNGESLDVHTPDAFPDPSHVESTEEQWSSADILLPAKYLGAVFEIMQQHEGNLLGQEYLGTDRMLLKYELPLRELVVDLYDQLKSVTSGYGSLSYDVLDWRPADVVKLSILLNHEPAEALSVIIPRHKSEAIGRSMVAKLKDLVPQQLFAVPIQAAVGGKFVARETVTAMRKDVTAKLYGGDVTRKRKLLDKQKKGKKKLSTTGSIELPPEAYIQILKR</sequence>
<dbReference type="GO" id="GO:0045727">
    <property type="term" value="P:positive regulation of translation"/>
    <property type="evidence" value="ECO:0007669"/>
    <property type="project" value="UniProtKB-UniRule"/>
</dbReference>
<dbReference type="InterPro" id="IPR031157">
    <property type="entry name" value="G_TR_CS"/>
</dbReference>
<dbReference type="EC" id="3.6.5.n1" evidence="11 12"/>
<proteinExistence type="inferred from homology"/>
<feature type="binding site" evidence="12">
    <location>
        <begin position="13"/>
        <end position="18"/>
    </location>
    <ligand>
        <name>GTP</name>
        <dbReference type="ChEBI" id="CHEBI:37565"/>
    </ligand>
</feature>
<dbReference type="SUPFAM" id="SSF54980">
    <property type="entry name" value="EF-G C-terminal domain-like"/>
    <property type="match status" value="2"/>
</dbReference>
<evidence type="ECO:0000256" key="2">
    <source>
        <dbReference type="ARBA" id="ARBA00022475"/>
    </source>
</evidence>
<feature type="binding site" evidence="12">
    <location>
        <begin position="125"/>
        <end position="128"/>
    </location>
    <ligand>
        <name>GTP</name>
        <dbReference type="ChEBI" id="CHEBI:37565"/>
    </ligand>
</feature>
<dbReference type="FunFam" id="2.40.30.10:FF:000015">
    <property type="entry name" value="Translation factor GUF1, mitochondrial"/>
    <property type="match status" value="1"/>
</dbReference>
<dbReference type="Pfam" id="PF03144">
    <property type="entry name" value="GTP_EFTU_D2"/>
    <property type="match status" value="1"/>
</dbReference>
<dbReference type="InterPro" id="IPR035647">
    <property type="entry name" value="EFG_III/V"/>
</dbReference>
<evidence type="ECO:0000256" key="12">
    <source>
        <dbReference type="HAMAP-Rule" id="MF_00071"/>
    </source>
</evidence>
<dbReference type="EMBL" id="MHHS01000024">
    <property type="protein sequence ID" value="OGY36945.1"/>
    <property type="molecule type" value="Genomic_DNA"/>
</dbReference>
<dbReference type="Pfam" id="PF00009">
    <property type="entry name" value="GTP_EFTU"/>
    <property type="match status" value="1"/>
</dbReference>
<dbReference type="InterPro" id="IPR009000">
    <property type="entry name" value="Transl_B-barrel_sf"/>
</dbReference>
<evidence type="ECO:0000256" key="10">
    <source>
        <dbReference type="ARBA" id="ARBA00061052"/>
    </source>
</evidence>
<comment type="similarity">
    <text evidence="10">Belongs to the GTP-binding elongation factor family. LepA subfamily.</text>
</comment>
<keyword evidence="14" id="KW-0251">Elongation factor</keyword>
<dbReference type="InterPro" id="IPR004161">
    <property type="entry name" value="EFTu-like_2"/>
</dbReference>
<evidence type="ECO:0000313" key="15">
    <source>
        <dbReference type="Proteomes" id="UP000177941"/>
    </source>
</evidence>
<keyword evidence="5 12" id="KW-0648">Protein biosynthesis</keyword>
<dbReference type="InterPro" id="IPR000640">
    <property type="entry name" value="EFG_V-like"/>
</dbReference>
<dbReference type="InterPro" id="IPR013842">
    <property type="entry name" value="LepA_CTD"/>
</dbReference>
<evidence type="ECO:0000256" key="7">
    <source>
        <dbReference type="ARBA" id="ARBA00023136"/>
    </source>
</evidence>
<comment type="similarity">
    <text evidence="1 12">Belongs to the TRAFAC class translation factor GTPase superfamily. Classic translation factor GTPase family. LepA subfamily.</text>
</comment>
<dbReference type="FunFam" id="3.30.70.870:FF:000004">
    <property type="entry name" value="Translation factor GUF1, mitochondrial"/>
    <property type="match status" value="1"/>
</dbReference>
<dbReference type="Pfam" id="PF06421">
    <property type="entry name" value="LepA_C"/>
    <property type="match status" value="1"/>
</dbReference>
<dbReference type="PANTHER" id="PTHR43512">
    <property type="entry name" value="TRANSLATION FACTOR GUF1-RELATED"/>
    <property type="match status" value="1"/>
</dbReference>
<dbReference type="Proteomes" id="UP000177941">
    <property type="component" value="Unassembled WGS sequence"/>
</dbReference>
<dbReference type="Gene3D" id="2.40.30.10">
    <property type="entry name" value="Translation factors"/>
    <property type="match status" value="1"/>
</dbReference>
<evidence type="ECO:0000256" key="9">
    <source>
        <dbReference type="ARBA" id="ARBA00057626"/>
    </source>
</evidence>
<dbReference type="InterPro" id="IPR038363">
    <property type="entry name" value="LepA_C_sf"/>
</dbReference>
<dbReference type="CDD" id="cd03709">
    <property type="entry name" value="lepA_C"/>
    <property type="match status" value="1"/>
</dbReference>
<gene>
    <name evidence="12" type="primary">lepA</name>
    <name evidence="14" type="ORF">A3E36_04200</name>
</gene>
<evidence type="ECO:0000256" key="3">
    <source>
        <dbReference type="ARBA" id="ARBA00022741"/>
    </source>
</evidence>
<protein>
    <recommendedName>
        <fullName evidence="11 12">Elongation factor 4</fullName>
        <shortName evidence="12">EF-4</shortName>
        <ecNumber evidence="11 12">3.6.5.n1</ecNumber>
    </recommendedName>
    <alternativeName>
        <fullName evidence="12">Ribosomal back-translocase LepA</fullName>
    </alternativeName>
</protein>
<dbReference type="InterPro" id="IPR006297">
    <property type="entry name" value="EF-4"/>
</dbReference>
<accession>A0A1G1XA51</accession>
<keyword evidence="3 12" id="KW-0547">Nucleotide-binding</keyword>
<dbReference type="GO" id="GO:0003746">
    <property type="term" value="F:translation elongation factor activity"/>
    <property type="evidence" value="ECO:0007669"/>
    <property type="project" value="UniProtKB-UniRule"/>
</dbReference>
<evidence type="ECO:0000259" key="13">
    <source>
        <dbReference type="PROSITE" id="PS51722"/>
    </source>
</evidence>
<keyword evidence="4 12" id="KW-0378">Hydrolase</keyword>
<dbReference type="Gene3D" id="3.30.70.2570">
    <property type="entry name" value="Elongation factor 4, C-terminal domain"/>
    <property type="match status" value="1"/>
</dbReference>
<organism evidence="14 15">
    <name type="scientific">Candidatus Andersenbacteria bacterium RIFCSPHIGHO2_12_FULL_45_11b</name>
    <dbReference type="NCBI Taxonomy" id="1797282"/>
    <lineage>
        <taxon>Bacteria</taxon>
        <taxon>Candidatus Anderseniibacteriota</taxon>
    </lineage>
</organism>
<comment type="catalytic activity">
    <reaction evidence="8 12">
        <text>GTP + H2O = GDP + phosphate + H(+)</text>
        <dbReference type="Rhea" id="RHEA:19669"/>
        <dbReference type="ChEBI" id="CHEBI:15377"/>
        <dbReference type="ChEBI" id="CHEBI:15378"/>
        <dbReference type="ChEBI" id="CHEBI:37565"/>
        <dbReference type="ChEBI" id="CHEBI:43474"/>
        <dbReference type="ChEBI" id="CHEBI:58189"/>
        <dbReference type="EC" id="3.6.5.n1"/>
    </reaction>
</comment>
<comment type="caution">
    <text evidence="14">The sequence shown here is derived from an EMBL/GenBank/DDBJ whole genome shotgun (WGS) entry which is preliminary data.</text>
</comment>
<dbReference type="SUPFAM" id="SSF52540">
    <property type="entry name" value="P-loop containing nucleoside triphosphate hydrolases"/>
    <property type="match status" value="1"/>
</dbReference>
<dbReference type="PROSITE" id="PS51722">
    <property type="entry name" value="G_TR_2"/>
    <property type="match status" value="1"/>
</dbReference>